<keyword evidence="3" id="KW-1185">Reference proteome</keyword>
<sequence>MYFEDFQIGQKWESKGRTVTEADVVLFTGITGALNPLFLNEEYGKKTRFGSRILPGLLTASFAVGLAYQLPSDPFGEGFVALTKVEIEAKKAVKIGDTLYALVEVKDKKERQKDGKIYLDIITLNQNREEVMTLKMEILCNKKEVNKENK</sequence>
<dbReference type="KEGG" id="asul:DFR86_11305"/>
<dbReference type="EMBL" id="CP029288">
    <property type="protein sequence ID" value="AWR98063.1"/>
    <property type="molecule type" value="Genomic_DNA"/>
</dbReference>
<reference evidence="2 3" key="1">
    <citation type="submission" date="2018-05" db="EMBL/GenBank/DDBJ databases">
        <title>Complete Genome Sequences of Extremely Thermoacidophilic, Metal-Mobilizing Type-Strain Members of the Archaeal Family Sulfolobaceae: Acidianus brierleyi DSM-1651T, Acidianus sulfidivorans DSM-18786T, Metallosphaera hakonensis DSM-7519T, and Metallosphaera prunae DSM-10039T.</title>
        <authorList>
            <person name="Counts J.A."/>
            <person name="Kelly R.M."/>
        </authorList>
    </citation>
    <scope>NUCLEOTIDE SEQUENCE [LARGE SCALE GENOMIC DNA]</scope>
    <source>
        <strain evidence="2 3">JP7</strain>
    </source>
</reference>
<dbReference type="InterPro" id="IPR052342">
    <property type="entry name" value="MCH/BMMD"/>
</dbReference>
<organism evidence="2 3">
    <name type="scientific">Acidianus sulfidivorans JP7</name>
    <dbReference type="NCBI Taxonomy" id="619593"/>
    <lineage>
        <taxon>Archaea</taxon>
        <taxon>Thermoproteota</taxon>
        <taxon>Thermoprotei</taxon>
        <taxon>Sulfolobales</taxon>
        <taxon>Sulfolobaceae</taxon>
        <taxon>Acidianus</taxon>
    </lineage>
</organism>
<dbReference type="OrthoDB" id="51509at2157"/>
<dbReference type="AlphaFoldDB" id="A0A2U9IPZ1"/>
<accession>A0A2U9IPZ1</accession>
<evidence type="ECO:0000313" key="3">
    <source>
        <dbReference type="Proteomes" id="UP000248410"/>
    </source>
</evidence>
<dbReference type="SUPFAM" id="SSF54637">
    <property type="entry name" value="Thioesterase/thiol ester dehydrase-isomerase"/>
    <property type="match status" value="1"/>
</dbReference>
<feature type="domain" description="MaoC-like" evidence="1">
    <location>
        <begin position="7"/>
        <end position="114"/>
    </location>
</feature>
<evidence type="ECO:0000259" key="1">
    <source>
        <dbReference type="Pfam" id="PF01575"/>
    </source>
</evidence>
<evidence type="ECO:0000313" key="2">
    <source>
        <dbReference type="EMBL" id="AWR98063.1"/>
    </source>
</evidence>
<name>A0A2U9IPZ1_9CREN</name>
<protein>
    <submittedName>
        <fullName evidence="2">Dehydratase</fullName>
    </submittedName>
</protein>
<dbReference type="InterPro" id="IPR002539">
    <property type="entry name" value="MaoC-like_dom"/>
</dbReference>
<dbReference type="Pfam" id="PF01575">
    <property type="entry name" value="MaoC_dehydratas"/>
    <property type="match status" value="1"/>
</dbReference>
<proteinExistence type="predicted"/>
<dbReference type="PANTHER" id="PTHR43664:SF1">
    <property type="entry name" value="BETA-METHYLMALYL-COA DEHYDRATASE"/>
    <property type="match status" value="1"/>
</dbReference>
<dbReference type="GeneID" id="36838564"/>
<dbReference type="RefSeq" id="WP_110380953.1">
    <property type="nucleotide sequence ID" value="NZ_CP029288.2"/>
</dbReference>
<dbReference type="InterPro" id="IPR029069">
    <property type="entry name" value="HotDog_dom_sf"/>
</dbReference>
<dbReference type="Gene3D" id="3.10.129.10">
    <property type="entry name" value="Hotdog Thioesterase"/>
    <property type="match status" value="1"/>
</dbReference>
<gene>
    <name evidence="2" type="ORF">DFR86_11305</name>
</gene>
<dbReference type="PANTHER" id="PTHR43664">
    <property type="entry name" value="MONOAMINE OXIDASE-RELATED"/>
    <property type="match status" value="1"/>
</dbReference>
<dbReference type="Proteomes" id="UP000248410">
    <property type="component" value="Chromosome"/>
</dbReference>